<sequence length="343" mass="36792">MTDARGVFGMVRRHAGDSASAWALGSFGAVAEFLRDPDERAHVRLDADVVEAATDRGAMRLTPHPLLDAVAFERPLSQGRSWSQSIALCLPRDACAMHRRATLTELGPDREAVRPQDREAILFDLGLGALQVDACIRTSDVELIAVLRAAEGASVFDPVRSPMGAILRHGPNRVFCGLIGRIEVFQPIPPPDGVSPEGPHTHLLPKMLRTGRTHAATEPIPAGMVPVVHLGPSHPTKTMLGKPRPFDHQAYAAFQALLAAYGDPAHQAVKHDILAAIADGVGPDDRREGNRRESETRPARAAARVALAQAAALHGETPALDAWRAAMGRDEPADNPDEQSQHG</sequence>
<dbReference type="InterPro" id="IPR053838">
    <property type="entry name" value="DUF6925"/>
</dbReference>
<evidence type="ECO:0000313" key="2">
    <source>
        <dbReference type="EMBL" id="MFC3636921.1"/>
    </source>
</evidence>
<organism evidence="2 3">
    <name type="scientific">Camelimonas fluminis</name>
    <dbReference type="NCBI Taxonomy" id="1576911"/>
    <lineage>
        <taxon>Bacteria</taxon>
        <taxon>Pseudomonadati</taxon>
        <taxon>Pseudomonadota</taxon>
        <taxon>Alphaproteobacteria</taxon>
        <taxon>Hyphomicrobiales</taxon>
        <taxon>Chelatococcaceae</taxon>
        <taxon>Camelimonas</taxon>
    </lineage>
</organism>
<dbReference type="Proteomes" id="UP001595704">
    <property type="component" value="Unassembled WGS sequence"/>
</dbReference>
<feature type="compositionally biased region" description="Basic and acidic residues" evidence="1">
    <location>
        <begin position="283"/>
        <end position="298"/>
    </location>
</feature>
<evidence type="ECO:0000313" key="3">
    <source>
        <dbReference type="Proteomes" id="UP001595704"/>
    </source>
</evidence>
<name>A0ABV7UEE0_9HYPH</name>
<proteinExistence type="predicted"/>
<comment type="caution">
    <text evidence="2">The sequence shown here is derived from an EMBL/GenBank/DDBJ whole genome shotgun (WGS) entry which is preliminary data.</text>
</comment>
<reference evidence="3" key="1">
    <citation type="journal article" date="2019" name="Int. J. Syst. Evol. Microbiol.">
        <title>The Global Catalogue of Microorganisms (GCM) 10K type strain sequencing project: providing services to taxonomists for standard genome sequencing and annotation.</title>
        <authorList>
            <consortium name="The Broad Institute Genomics Platform"/>
            <consortium name="The Broad Institute Genome Sequencing Center for Infectious Disease"/>
            <person name="Wu L."/>
            <person name="Ma J."/>
        </authorList>
    </citation>
    <scope>NUCLEOTIDE SEQUENCE [LARGE SCALE GENOMIC DNA]</scope>
    <source>
        <strain evidence="3">KCTC 42282</strain>
    </source>
</reference>
<protein>
    <submittedName>
        <fullName evidence="2">DUF6925 family protein</fullName>
    </submittedName>
</protein>
<dbReference type="Pfam" id="PF21973">
    <property type="entry name" value="DUF6925"/>
    <property type="match status" value="1"/>
</dbReference>
<feature type="region of interest" description="Disordered" evidence="1">
    <location>
        <begin position="318"/>
        <end position="343"/>
    </location>
</feature>
<gene>
    <name evidence="2" type="ORF">ACFONL_05915</name>
</gene>
<evidence type="ECO:0000256" key="1">
    <source>
        <dbReference type="SAM" id="MobiDB-lite"/>
    </source>
</evidence>
<dbReference type="RefSeq" id="WP_191318146.1">
    <property type="nucleotide sequence ID" value="NZ_BNCG01000002.1"/>
</dbReference>
<keyword evidence="3" id="KW-1185">Reference proteome</keyword>
<accession>A0ABV7UEE0</accession>
<feature type="region of interest" description="Disordered" evidence="1">
    <location>
        <begin position="280"/>
        <end position="303"/>
    </location>
</feature>
<dbReference type="EMBL" id="JBHRYC010000026">
    <property type="protein sequence ID" value="MFC3636921.1"/>
    <property type="molecule type" value="Genomic_DNA"/>
</dbReference>